<keyword evidence="3" id="KW-1185">Reference proteome</keyword>
<accession>A0AAD1YRQ4</accession>
<protein>
    <submittedName>
        <fullName evidence="2">Uncharacterized protein</fullName>
    </submittedName>
</protein>
<name>A0AAD1YRQ4_9LAMI</name>
<evidence type="ECO:0000313" key="3">
    <source>
        <dbReference type="Proteomes" id="UP000834106"/>
    </source>
</evidence>
<proteinExistence type="inferred from homology"/>
<evidence type="ECO:0000313" key="2">
    <source>
        <dbReference type="EMBL" id="CAI9756344.1"/>
    </source>
</evidence>
<dbReference type="Gene3D" id="3.40.50.1110">
    <property type="entry name" value="SGNH hydrolase"/>
    <property type="match status" value="1"/>
</dbReference>
<dbReference type="EMBL" id="OU503037">
    <property type="protein sequence ID" value="CAI9756344.1"/>
    <property type="molecule type" value="Genomic_DNA"/>
</dbReference>
<gene>
    <name evidence="2" type="ORF">FPE_LOCUS3774</name>
</gene>
<evidence type="ECO:0000256" key="1">
    <source>
        <dbReference type="ARBA" id="ARBA00008668"/>
    </source>
</evidence>
<dbReference type="PANTHER" id="PTHR22835">
    <property type="entry name" value="ZINC FINGER FYVE DOMAIN CONTAINING PROTEIN"/>
    <property type="match status" value="1"/>
</dbReference>
<comment type="similarity">
    <text evidence="1">Belongs to the 'GDSL' lipolytic enzyme family.</text>
</comment>
<organism evidence="2 3">
    <name type="scientific">Fraxinus pennsylvanica</name>
    <dbReference type="NCBI Taxonomy" id="56036"/>
    <lineage>
        <taxon>Eukaryota</taxon>
        <taxon>Viridiplantae</taxon>
        <taxon>Streptophyta</taxon>
        <taxon>Embryophyta</taxon>
        <taxon>Tracheophyta</taxon>
        <taxon>Spermatophyta</taxon>
        <taxon>Magnoliopsida</taxon>
        <taxon>eudicotyledons</taxon>
        <taxon>Gunneridae</taxon>
        <taxon>Pentapetalae</taxon>
        <taxon>asterids</taxon>
        <taxon>lamiids</taxon>
        <taxon>Lamiales</taxon>
        <taxon>Oleaceae</taxon>
        <taxon>Oleeae</taxon>
        <taxon>Fraxinus</taxon>
    </lineage>
</organism>
<reference evidence="2" key="1">
    <citation type="submission" date="2023-05" db="EMBL/GenBank/DDBJ databases">
        <authorList>
            <person name="Huff M."/>
        </authorList>
    </citation>
    <scope>NUCLEOTIDE SEQUENCE</scope>
</reference>
<dbReference type="AlphaFoldDB" id="A0AAD1YRQ4"/>
<sequence length="122" mass="13237">MSRLSNGNLVVDFLCDALSLATPAPYKDPSVNFSVAVNFAVAGSTSLPSDYFFGKNLSTIFWKGLPGSFQTQIAWFNNFQIKAGCKGKNRASCKAQMQNSLFWIGEMGINDHTRSIGSSVSL</sequence>
<dbReference type="Proteomes" id="UP000834106">
    <property type="component" value="Chromosome 2"/>
</dbReference>
<dbReference type="PANTHER" id="PTHR22835:SF532">
    <property type="entry name" value="SERINE-RICH ADHESIN FOR PLATELETS-LIKE ISOFORM X1"/>
    <property type="match status" value="1"/>
</dbReference>
<dbReference type="InterPro" id="IPR036514">
    <property type="entry name" value="SGNH_hydro_sf"/>
</dbReference>